<dbReference type="AlphaFoldDB" id="A0A418YRB2"/>
<dbReference type="GO" id="GO:0032259">
    <property type="term" value="P:methylation"/>
    <property type="evidence" value="ECO:0007669"/>
    <property type="project" value="UniProtKB-KW"/>
</dbReference>
<keyword evidence="1" id="KW-0489">Methyltransferase</keyword>
<name>A0A418YRB2_9SPHN</name>
<proteinExistence type="predicted"/>
<organism evidence="1 2">
    <name type="scientific">Sphingobium terrigena</name>
    <dbReference type="NCBI Taxonomy" id="2304063"/>
    <lineage>
        <taxon>Bacteria</taxon>
        <taxon>Pseudomonadati</taxon>
        <taxon>Pseudomonadota</taxon>
        <taxon>Alphaproteobacteria</taxon>
        <taxon>Sphingomonadales</taxon>
        <taxon>Sphingomonadaceae</taxon>
        <taxon>Sphingobium</taxon>
    </lineage>
</organism>
<protein>
    <submittedName>
        <fullName evidence="1">Class I SAM-dependent methyltransferase</fullName>
    </submittedName>
</protein>
<reference evidence="1 2" key="1">
    <citation type="submission" date="2018-08" db="EMBL/GenBank/DDBJ databases">
        <title>Sphingobium sp. EO9.</title>
        <authorList>
            <person name="Park Y."/>
            <person name="Kim K.H."/>
            <person name="Jeon C.O."/>
        </authorList>
    </citation>
    <scope>NUCLEOTIDE SEQUENCE [LARGE SCALE GENOMIC DNA]</scope>
    <source>
        <strain evidence="1 2">EO9</strain>
    </source>
</reference>
<comment type="caution">
    <text evidence="1">The sequence shown here is derived from an EMBL/GenBank/DDBJ whole genome shotgun (WGS) entry which is preliminary data.</text>
</comment>
<sequence>MHIFSFKLEVLMTDIALPAEPYLLSQEDFSNLRGTQYIDFLKYIADHVSPQSYFEIGTETGRSCKQFTCPSVCVDPQFRLTEDIISGKTELHLFQMPSDVFFRSRRLGKIFDEGIDICFLDGMHRCEYLLRDFMNAEKHCHSRSLVLLHDCMPRNQRMALRTHEIGTEEEGEDTRYAWTGDVWRVVPILMKYRPDLKISLIDCPPSGLVAISNLDPESTVIEKNYANIVREMHALSFAASPFETYPHQPTLISSAGLIAKPEDFSLLFNIW</sequence>
<dbReference type="InterPro" id="IPR029063">
    <property type="entry name" value="SAM-dependent_MTases_sf"/>
</dbReference>
<keyword evidence="2" id="KW-1185">Reference proteome</keyword>
<keyword evidence="1" id="KW-0808">Transferase</keyword>
<evidence type="ECO:0000313" key="2">
    <source>
        <dbReference type="Proteomes" id="UP000283469"/>
    </source>
</evidence>
<dbReference type="SUPFAM" id="SSF53335">
    <property type="entry name" value="S-adenosyl-L-methionine-dependent methyltransferases"/>
    <property type="match status" value="1"/>
</dbReference>
<dbReference type="Proteomes" id="UP000283469">
    <property type="component" value="Unassembled WGS sequence"/>
</dbReference>
<gene>
    <name evidence="1" type="ORF">D0Z70_13615</name>
</gene>
<evidence type="ECO:0000313" key="1">
    <source>
        <dbReference type="EMBL" id="RJG54175.1"/>
    </source>
</evidence>
<accession>A0A418YRB2</accession>
<dbReference type="GO" id="GO:0008168">
    <property type="term" value="F:methyltransferase activity"/>
    <property type="evidence" value="ECO:0007669"/>
    <property type="project" value="UniProtKB-KW"/>
</dbReference>
<dbReference type="EMBL" id="QVRA01000011">
    <property type="protein sequence ID" value="RJG54175.1"/>
    <property type="molecule type" value="Genomic_DNA"/>
</dbReference>